<feature type="domain" description="HTH cro/C1-type" evidence="2">
    <location>
        <begin position="18"/>
        <end position="73"/>
    </location>
</feature>
<dbReference type="PANTHER" id="PTHR47691:SF3">
    <property type="entry name" value="HTH-TYPE TRANSCRIPTIONAL REGULATOR RV0890C-RELATED"/>
    <property type="match status" value="1"/>
</dbReference>
<dbReference type="Gene3D" id="1.10.260.40">
    <property type="entry name" value="lambda repressor-like DNA-binding domains"/>
    <property type="match status" value="1"/>
</dbReference>
<evidence type="ECO:0000259" key="2">
    <source>
        <dbReference type="PROSITE" id="PS50943"/>
    </source>
</evidence>
<dbReference type="CDD" id="cd00093">
    <property type="entry name" value="HTH_XRE"/>
    <property type="match status" value="1"/>
</dbReference>
<dbReference type="RefSeq" id="WP_203867654.1">
    <property type="nucleotide sequence ID" value="NZ_BONW01000019.1"/>
</dbReference>
<dbReference type="SUPFAM" id="SSF48452">
    <property type="entry name" value="TPR-like"/>
    <property type="match status" value="1"/>
</dbReference>
<gene>
    <name evidence="3" type="ORF">Pen02_40950</name>
</gene>
<evidence type="ECO:0000313" key="3">
    <source>
        <dbReference type="EMBL" id="GIG89159.1"/>
    </source>
</evidence>
<dbReference type="Pfam" id="PF13560">
    <property type="entry name" value="HTH_31"/>
    <property type="match status" value="1"/>
</dbReference>
<dbReference type="SMART" id="SM00530">
    <property type="entry name" value="HTH_XRE"/>
    <property type="match status" value="1"/>
</dbReference>
<comment type="caution">
    <text evidence="3">The sequence shown here is derived from an EMBL/GenBank/DDBJ whole genome shotgun (WGS) entry which is preliminary data.</text>
</comment>
<keyword evidence="4" id="KW-1185">Reference proteome</keyword>
<feature type="region of interest" description="Disordered" evidence="1">
    <location>
        <begin position="876"/>
        <end position="898"/>
    </location>
</feature>
<dbReference type="SUPFAM" id="SSF52540">
    <property type="entry name" value="P-loop containing nucleoside triphosphate hydrolases"/>
    <property type="match status" value="1"/>
</dbReference>
<evidence type="ECO:0000256" key="1">
    <source>
        <dbReference type="SAM" id="MobiDB-lite"/>
    </source>
</evidence>
<dbReference type="InterPro" id="IPR027417">
    <property type="entry name" value="P-loop_NTPase"/>
</dbReference>
<dbReference type="EMBL" id="BONW01000019">
    <property type="protein sequence ID" value="GIG89159.1"/>
    <property type="molecule type" value="Genomic_DNA"/>
</dbReference>
<accession>A0ABQ4E371</accession>
<protein>
    <recommendedName>
        <fullName evidence="2">HTH cro/C1-type domain-containing protein</fullName>
    </recommendedName>
</protein>
<dbReference type="InterPro" id="IPR001387">
    <property type="entry name" value="Cro/C1-type_HTH"/>
</dbReference>
<dbReference type="Gene3D" id="1.25.40.10">
    <property type="entry name" value="Tetratricopeptide repeat domain"/>
    <property type="match status" value="1"/>
</dbReference>
<dbReference type="InterPro" id="IPR010982">
    <property type="entry name" value="Lambda_DNA-bd_dom_sf"/>
</dbReference>
<dbReference type="PROSITE" id="PS50943">
    <property type="entry name" value="HTH_CROC1"/>
    <property type="match status" value="1"/>
</dbReference>
<dbReference type="InterPro" id="IPR011990">
    <property type="entry name" value="TPR-like_helical_dom_sf"/>
</dbReference>
<dbReference type="PANTHER" id="PTHR47691">
    <property type="entry name" value="REGULATOR-RELATED"/>
    <property type="match status" value="1"/>
</dbReference>
<evidence type="ECO:0000313" key="4">
    <source>
        <dbReference type="Proteomes" id="UP000646749"/>
    </source>
</evidence>
<proteinExistence type="predicted"/>
<organism evidence="3 4">
    <name type="scientific">Plantactinospora endophytica</name>
    <dbReference type="NCBI Taxonomy" id="673535"/>
    <lineage>
        <taxon>Bacteria</taxon>
        <taxon>Bacillati</taxon>
        <taxon>Actinomycetota</taxon>
        <taxon>Actinomycetes</taxon>
        <taxon>Micromonosporales</taxon>
        <taxon>Micromonosporaceae</taxon>
        <taxon>Plantactinospora</taxon>
    </lineage>
</organism>
<sequence length="898" mass="94721">MTPDHGSDRVPGGFDELLRRRRLAAGLTQAELAERAAVGIRTVRDLERGRASRPQRTTVELLAAALGLAGQDRADFVALARGQAGPAVEFGTVPAPPARRLPPRGFGLPEPGELIGRDRDVADLAAMLGEQPRVARGVVSLVGIAGVGKTGLALKVAREVADDFPGGTSGIVMIEGSTEGDVLSVVATVFGVGRASDLAARFSDAPSLLLVDAVERAPGAAAEALNRLAEIAPTLRVLTTGRHPVGLPGERVRPVAPLEVPPVDVPADLAVVADYPAVALLLARLRQIGREPPHPDEMVALVELVRRLGGLPLAIELAAAHGRVLNLNEILDRYGNRLLDLGSPPVARETVVTLRDAVAASYRLLDADERAALRRLSVLRNRWSVELAEGMLAPDPAPDGSDDQSPPVDHPASACPNAHGADPAATTPGTPVAGDPIRLLDRLLAHGLIGARGTGPLRFRVLDVVRDFAAERAAADGELAAIRRRHASVFARLAARVAPDLAGARLVEAVGRLDEVAGDLWTALAYSANDDPHTALRLAGNLARWWRYRGRDVAGRQWLRRLLDDPRTADADPAARAWAQVGVAQLAQEHGAGPQELPAADAAVATFRRLSDVAGELAARNVLCGLWTAIGGHDEARQHGEAALELATRTGRIRDMAVAQNNLTWHEIRRGDLPAARRRLAAVDRLAGECGEERLRVLARANLAEVARLEGRYADAVRHGRRVESALAELGDPGHRRRALGTVGLALAEDGRIDEATAVLAELRSRKAGDGAGPAELESGLPRTDEITPRDDGICALIEASLAVQRGDREWAAEWYAAAVQACARSRDLRDVAEALVGLVASTDDPTARAAARTRLDQVCREGGITLLPRERALVDGPAAAVGPSGSDTVPPTASGDG</sequence>
<name>A0ABQ4E371_9ACTN</name>
<feature type="region of interest" description="Disordered" evidence="1">
    <location>
        <begin position="391"/>
        <end position="432"/>
    </location>
</feature>
<dbReference type="SUPFAM" id="SSF47413">
    <property type="entry name" value="lambda repressor-like DNA-binding domains"/>
    <property type="match status" value="1"/>
</dbReference>
<dbReference type="Gene3D" id="3.40.50.300">
    <property type="entry name" value="P-loop containing nucleotide triphosphate hydrolases"/>
    <property type="match status" value="1"/>
</dbReference>
<dbReference type="Proteomes" id="UP000646749">
    <property type="component" value="Unassembled WGS sequence"/>
</dbReference>
<reference evidence="3 4" key="1">
    <citation type="submission" date="2021-01" db="EMBL/GenBank/DDBJ databases">
        <title>Whole genome shotgun sequence of Plantactinospora endophytica NBRC 110450.</title>
        <authorList>
            <person name="Komaki H."/>
            <person name="Tamura T."/>
        </authorList>
    </citation>
    <scope>NUCLEOTIDE SEQUENCE [LARGE SCALE GENOMIC DNA]</scope>
    <source>
        <strain evidence="3 4">NBRC 110450</strain>
    </source>
</reference>